<organism evidence="2 3">
    <name type="scientific">Panagrellus redivivus</name>
    <name type="common">Microworm</name>
    <dbReference type="NCBI Taxonomy" id="6233"/>
    <lineage>
        <taxon>Eukaryota</taxon>
        <taxon>Metazoa</taxon>
        <taxon>Ecdysozoa</taxon>
        <taxon>Nematoda</taxon>
        <taxon>Chromadorea</taxon>
        <taxon>Rhabditida</taxon>
        <taxon>Tylenchina</taxon>
        <taxon>Panagrolaimomorpha</taxon>
        <taxon>Panagrolaimoidea</taxon>
        <taxon>Panagrolaimidae</taxon>
        <taxon>Panagrellus</taxon>
    </lineage>
</organism>
<name>A0A7E4W0Y3_PANRE</name>
<feature type="compositionally biased region" description="Basic and acidic residues" evidence="1">
    <location>
        <begin position="16"/>
        <end position="33"/>
    </location>
</feature>
<feature type="compositionally biased region" description="Polar residues" evidence="1">
    <location>
        <begin position="620"/>
        <end position="646"/>
    </location>
</feature>
<feature type="compositionally biased region" description="Polar residues" evidence="1">
    <location>
        <begin position="690"/>
        <end position="702"/>
    </location>
</feature>
<feature type="compositionally biased region" description="Low complexity" evidence="1">
    <location>
        <begin position="473"/>
        <end position="494"/>
    </location>
</feature>
<feature type="compositionally biased region" description="Basic and acidic residues" evidence="1">
    <location>
        <begin position="582"/>
        <end position="601"/>
    </location>
</feature>
<feature type="compositionally biased region" description="Basic and acidic residues" evidence="1">
    <location>
        <begin position="504"/>
        <end position="521"/>
    </location>
</feature>
<evidence type="ECO:0000256" key="1">
    <source>
        <dbReference type="SAM" id="MobiDB-lite"/>
    </source>
</evidence>
<feature type="region of interest" description="Disordered" evidence="1">
    <location>
        <begin position="402"/>
        <end position="754"/>
    </location>
</feature>
<feature type="compositionally biased region" description="Polar residues" evidence="1">
    <location>
        <begin position="295"/>
        <end position="307"/>
    </location>
</feature>
<dbReference type="WBParaSite" id="Pan_g515.t1">
    <property type="protein sequence ID" value="Pan_g515.t1"/>
    <property type="gene ID" value="Pan_g515"/>
</dbReference>
<feature type="compositionally biased region" description="Basic residues" evidence="1">
    <location>
        <begin position="723"/>
        <end position="735"/>
    </location>
</feature>
<evidence type="ECO:0000313" key="3">
    <source>
        <dbReference type="WBParaSite" id="Pan_g515.t1"/>
    </source>
</evidence>
<proteinExistence type="predicted"/>
<reference evidence="3" key="2">
    <citation type="submission" date="2020-10" db="UniProtKB">
        <authorList>
            <consortium name="WormBaseParasite"/>
        </authorList>
    </citation>
    <scope>IDENTIFICATION</scope>
</reference>
<feature type="compositionally biased region" description="Polar residues" evidence="1">
    <location>
        <begin position="264"/>
        <end position="283"/>
    </location>
</feature>
<feature type="compositionally biased region" description="Polar residues" evidence="1">
    <location>
        <begin position="244"/>
        <end position="255"/>
    </location>
</feature>
<protein>
    <submittedName>
        <fullName evidence="3">RRM domain-containing protein</fullName>
    </submittedName>
</protein>
<sequence length="754" mass="83800">MAMATNTDNNTSPRPSVEHGSEEHDVDGVHDESPQSTMGQLFAQDTEIGDWSDLQDTETAADIPETNYPAVEENTQVPFSHELGIVLGHEVMRCQLPDHPPYHALVFDLPESVSEEELYMLFGGKRAIDSFTHRRDLREVLFKFRQHEHLVDAFFKQNMIFKDKPLSLALILMDSQIKAFHRHCREHHDLDALMVPFKGAFNMCYERQDDGSLTQLFDDIVSADSDTVSSISIAPSKKGPSNDVRASQGQFQTASGGFPRSRADSTNSITSMRSILSEQSTNRSTHHSPPESENIPHQGSLSRQSSVAAPVEHKPKANPFGDAKPVNTRDKELKVQARISSQRQSTDSEPSAQALPDVSQPPPAHPTKFNHLEHGAVKIQKRPQDAPAHQQGTMQWVNSNIQKPPKQQHDAPVRHPNPSHIQIDDEVIDTSKPPPAFKPDFKPRGGKQGQNPRFYKEGGHVPREHRNNFHNTNGVNYNQQYSQQQQQHGNHHSNLPPAGPNRSHKYDERKKSGGAKMEKSKSVPVSTEPQPHPQVIRKNSPIENSNKRPNSANSSMSFVTASEMSSNPSGDLPGVPGSMESINERSDGADEHRRHSWESRRNQTGKKGNTKNRNKKSNTATDLTQPGNADSRRSSTSTPQYQSASNVFIEGEVQDSTTSHDTSRHFDHKVPHHKIKREGRAPSLPLSRPHTASNETESTSSKIDFDDDKPDSMSAPPTPSGSAKKKTDSRKKRGSKLTTALHGNKFRALADAPE</sequence>
<dbReference type="AlphaFoldDB" id="A0A7E4W0Y3"/>
<feature type="compositionally biased region" description="Polar residues" evidence="1">
    <location>
        <begin position="338"/>
        <end position="351"/>
    </location>
</feature>
<dbReference type="Proteomes" id="UP000492821">
    <property type="component" value="Unassembled WGS sequence"/>
</dbReference>
<keyword evidence="2" id="KW-1185">Reference proteome</keyword>
<reference evidence="2" key="1">
    <citation type="journal article" date="2013" name="Genetics">
        <title>The draft genome and transcriptome of Panagrellus redivivus are shaped by the harsh demands of a free-living lifestyle.</title>
        <authorList>
            <person name="Srinivasan J."/>
            <person name="Dillman A.R."/>
            <person name="Macchietto M.G."/>
            <person name="Heikkinen L."/>
            <person name="Lakso M."/>
            <person name="Fracchia K.M."/>
            <person name="Antoshechkin I."/>
            <person name="Mortazavi A."/>
            <person name="Wong G."/>
            <person name="Sternberg P.W."/>
        </authorList>
    </citation>
    <scope>NUCLEOTIDE SEQUENCE [LARGE SCALE GENOMIC DNA]</scope>
    <source>
        <strain evidence="2">MT8872</strain>
    </source>
</reference>
<feature type="compositionally biased region" description="Basic and acidic residues" evidence="1">
    <location>
        <begin position="454"/>
        <end position="467"/>
    </location>
</feature>
<evidence type="ECO:0000313" key="2">
    <source>
        <dbReference type="Proteomes" id="UP000492821"/>
    </source>
</evidence>
<feature type="region of interest" description="Disordered" evidence="1">
    <location>
        <begin position="1"/>
        <end position="37"/>
    </location>
</feature>
<feature type="compositionally biased region" description="Polar residues" evidence="1">
    <location>
        <begin position="1"/>
        <end position="14"/>
    </location>
</feature>
<feature type="region of interest" description="Disordered" evidence="1">
    <location>
        <begin position="231"/>
        <end position="369"/>
    </location>
</feature>
<feature type="compositionally biased region" description="Polar residues" evidence="1">
    <location>
        <begin position="541"/>
        <end position="569"/>
    </location>
</feature>
<accession>A0A7E4W0Y3</accession>